<dbReference type="InterPro" id="IPR011701">
    <property type="entry name" value="MFS"/>
</dbReference>
<evidence type="ECO:0000256" key="3">
    <source>
        <dbReference type="ARBA" id="ARBA00022692"/>
    </source>
</evidence>
<feature type="transmembrane region" description="Helical" evidence="7">
    <location>
        <begin position="230"/>
        <end position="252"/>
    </location>
</feature>
<feature type="transmembrane region" description="Helical" evidence="7">
    <location>
        <begin position="90"/>
        <end position="110"/>
    </location>
</feature>
<keyword evidence="10" id="KW-1185">Reference proteome</keyword>
<dbReference type="Pfam" id="PF07690">
    <property type="entry name" value="MFS_1"/>
    <property type="match status" value="1"/>
</dbReference>
<feature type="transmembrane region" description="Helical" evidence="7">
    <location>
        <begin position="57"/>
        <end position="78"/>
    </location>
</feature>
<organism evidence="9 10">
    <name type="scientific">Streptomyces blastmyceticus</name>
    <dbReference type="NCBI Taxonomy" id="68180"/>
    <lineage>
        <taxon>Bacteria</taxon>
        <taxon>Bacillati</taxon>
        <taxon>Actinomycetota</taxon>
        <taxon>Actinomycetes</taxon>
        <taxon>Kitasatosporales</taxon>
        <taxon>Streptomycetaceae</taxon>
        <taxon>Streptomyces</taxon>
    </lineage>
</organism>
<dbReference type="EMBL" id="BAAABW010000023">
    <property type="protein sequence ID" value="GAA0360104.1"/>
    <property type="molecule type" value="Genomic_DNA"/>
</dbReference>
<gene>
    <name evidence="9" type="ORF">GCM10010319_41870</name>
</gene>
<dbReference type="InterPro" id="IPR020846">
    <property type="entry name" value="MFS_dom"/>
</dbReference>
<dbReference type="PANTHER" id="PTHR42718">
    <property type="entry name" value="MAJOR FACILITATOR SUPERFAMILY MULTIDRUG TRANSPORTER MFSC"/>
    <property type="match status" value="1"/>
</dbReference>
<proteinExistence type="predicted"/>
<evidence type="ECO:0000259" key="8">
    <source>
        <dbReference type="PROSITE" id="PS50850"/>
    </source>
</evidence>
<dbReference type="PANTHER" id="PTHR42718:SF9">
    <property type="entry name" value="MAJOR FACILITATOR SUPERFAMILY MULTIDRUG TRANSPORTER MFSC"/>
    <property type="match status" value="1"/>
</dbReference>
<feature type="transmembrane region" description="Helical" evidence="7">
    <location>
        <begin position="362"/>
        <end position="380"/>
    </location>
</feature>
<evidence type="ECO:0000256" key="1">
    <source>
        <dbReference type="ARBA" id="ARBA00004651"/>
    </source>
</evidence>
<feature type="transmembrane region" description="Helical" evidence="7">
    <location>
        <begin position="206"/>
        <end position="224"/>
    </location>
</feature>
<evidence type="ECO:0000313" key="10">
    <source>
        <dbReference type="Proteomes" id="UP001500063"/>
    </source>
</evidence>
<feature type="transmembrane region" description="Helical" evidence="7">
    <location>
        <begin position="272"/>
        <end position="291"/>
    </location>
</feature>
<keyword evidence="3 7" id="KW-0812">Transmembrane</keyword>
<evidence type="ECO:0000256" key="6">
    <source>
        <dbReference type="ARBA" id="ARBA00023251"/>
    </source>
</evidence>
<keyword evidence="5 7" id="KW-0472">Membrane</keyword>
<feature type="transmembrane region" description="Helical" evidence="7">
    <location>
        <begin position="303"/>
        <end position="322"/>
    </location>
</feature>
<dbReference type="PROSITE" id="PS50850">
    <property type="entry name" value="MFS"/>
    <property type="match status" value="1"/>
</dbReference>
<dbReference type="Proteomes" id="UP001500063">
    <property type="component" value="Unassembled WGS sequence"/>
</dbReference>
<dbReference type="Gene3D" id="1.20.1250.20">
    <property type="entry name" value="MFS general substrate transporter like domains"/>
    <property type="match status" value="2"/>
</dbReference>
<keyword evidence="4 7" id="KW-1133">Transmembrane helix</keyword>
<reference evidence="10" key="1">
    <citation type="journal article" date="2019" name="Int. J. Syst. Evol. Microbiol.">
        <title>The Global Catalogue of Microorganisms (GCM) 10K type strain sequencing project: providing services to taxonomists for standard genome sequencing and annotation.</title>
        <authorList>
            <consortium name="The Broad Institute Genomics Platform"/>
            <consortium name="The Broad Institute Genome Sequencing Center for Infectious Disease"/>
            <person name="Wu L."/>
            <person name="Ma J."/>
        </authorList>
    </citation>
    <scope>NUCLEOTIDE SEQUENCE [LARGE SCALE GENOMIC DNA]</scope>
    <source>
        <strain evidence="10">JCM 4565</strain>
    </source>
</reference>
<evidence type="ECO:0000256" key="4">
    <source>
        <dbReference type="ARBA" id="ARBA00022989"/>
    </source>
</evidence>
<dbReference type="SUPFAM" id="SSF103473">
    <property type="entry name" value="MFS general substrate transporter"/>
    <property type="match status" value="1"/>
</dbReference>
<dbReference type="InterPro" id="IPR036259">
    <property type="entry name" value="MFS_trans_sf"/>
</dbReference>
<protein>
    <submittedName>
        <fullName evidence="9">MFS transporter</fullName>
    </submittedName>
</protein>
<feature type="transmembrane region" description="Helical" evidence="7">
    <location>
        <begin position="149"/>
        <end position="170"/>
    </location>
</feature>
<sequence>MHNPTVQSPEATGHPRRKAVLATMCAAVILVVSMVSAVNLAVPKLAKSDLQPSTTQLLWFVDSYVIVFACLLIPAGAVGDRYGRRRSLTWGLGVFALGCLVCAVAPGITVLLAGRVITGVGAAFVMPATLSLALYAFPPAERPQAIATWTGASGIGGVVGYLFGGGILQFLPWQGLFIAMVPVTGIVMFATRLAPAPPRHASPIDPLGTVLLVLGFVALLYGVIEGPSLGWSSTRIICAFAVGVVLLCAFALQQSRSERPMLEPRLFRSHGLRAGTLGVTAAFFAMFALFFTNAQYLQYVKGLRPFTAGVAFLPLAVCMMLVSRRSARLSARFGARGVMVTGAVLIALALLCISYADASTPYALYAVYLLAAGGGMGLCLPPLSTSIMTSLPPQRAGLGSGLNSAAREVGSALGVAVIGTITTSRFSKALGDPSVHAHRRSASEVFAAATRIGPAEHARAVDAFSSAAGTGYRVVAAVLLVAALLAVFWHRAADRPATAVPKES</sequence>
<dbReference type="RefSeq" id="WP_344119820.1">
    <property type="nucleotide sequence ID" value="NZ_BAAABW010000023.1"/>
</dbReference>
<comment type="caution">
    <text evidence="9">The sequence shown here is derived from an EMBL/GenBank/DDBJ whole genome shotgun (WGS) entry which is preliminary data.</text>
</comment>
<evidence type="ECO:0000256" key="2">
    <source>
        <dbReference type="ARBA" id="ARBA00022448"/>
    </source>
</evidence>
<name>A0ABP3H3N0_9ACTN</name>
<feature type="domain" description="Major facilitator superfamily (MFS) profile" evidence="8">
    <location>
        <begin position="20"/>
        <end position="494"/>
    </location>
</feature>
<evidence type="ECO:0000313" key="9">
    <source>
        <dbReference type="EMBL" id="GAA0360104.1"/>
    </source>
</evidence>
<comment type="subcellular location">
    <subcellularLocation>
        <location evidence="1">Cell membrane</location>
        <topology evidence="1">Multi-pass membrane protein</topology>
    </subcellularLocation>
</comment>
<keyword evidence="2" id="KW-0813">Transport</keyword>
<keyword evidence="6" id="KW-0046">Antibiotic resistance</keyword>
<feature type="transmembrane region" description="Helical" evidence="7">
    <location>
        <begin position="334"/>
        <end position="356"/>
    </location>
</feature>
<evidence type="ECO:0000256" key="5">
    <source>
        <dbReference type="ARBA" id="ARBA00023136"/>
    </source>
</evidence>
<accession>A0ABP3H3N0</accession>
<dbReference type="CDD" id="cd17321">
    <property type="entry name" value="MFS_MMR_MDR_like"/>
    <property type="match status" value="1"/>
</dbReference>
<feature type="transmembrane region" description="Helical" evidence="7">
    <location>
        <begin position="116"/>
        <end position="137"/>
    </location>
</feature>
<evidence type="ECO:0000256" key="7">
    <source>
        <dbReference type="SAM" id="Phobius"/>
    </source>
</evidence>
<feature type="transmembrane region" description="Helical" evidence="7">
    <location>
        <begin position="20"/>
        <end position="42"/>
    </location>
</feature>
<feature type="transmembrane region" description="Helical" evidence="7">
    <location>
        <begin position="176"/>
        <end position="194"/>
    </location>
</feature>
<feature type="transmembrane region" description="Helical" evidence="7">
    <location>
        <begin position="474"/>
        <end position="492"/>
    </location>
</feature>